<organism evidence="2">
    <name type="scientific">Zea mays</name>
    <name type="common">Maize</name>
    <dbReference type="NCBI Taxonomy" id="4577"/>
    <lineage>
        <taxon>Eukaryota</taxon>
        <taxon>Viridiplantae</taxon>
        <taxon>Streptophyta</taxon>
        <taxon>Embryophyta</taxon>
        <taxon>Tracheophyta</taxon>
        <taxon>Spermatophyta</taxon>
        <taxon>Magnoliopsida</taxon>
        <taxon>Liliopsida</taxon>
        <taxon>Poales</taxon>
        <taxon>Poaceae</taxon>
        <taxon>PACMAD clade</taxon>
        <taxon>Panicoideae</taxon>
        <taxon>Andropogonodae</taxon>
        <taxon>Andropogoneae</taxon>
        <taxon>Tripsacinae</taxon>
        <taxon>Zea</taxon>
    </lineage>
</organism>
<dbReference type="InParanoid" id="A0A1D6P3Y2"/>
<accession>A0A1D6P3Y2</accession>
<evidence type="ECO:0000259" key="1">
    <source>
        <dbReference type="Pfam" id="PF13963"/>
    </source>
</evidence>
<protein>
    <recommendedName>
        <fullName evidence="1">Transposase-associated domain-containing protein</fullName>
    </recommendedName>
</protein>
<dbReference type="Pfam" id="PF13963">
    <property type="entry name" value="Transpos_assoc"/>
    <property type="match status" value="1"/>
</dbReference>
<dbReference type="EMBL" id="CM000785">
    <property type="protein sequence ID" value="AQL04681.1"/>
    <property type="molecule type" value="Genomic_DNA"/>
</dbReference>
<dbReference type="AlphaFoldDB" id="A0A1D6P3Y2"/>
<name>A0A1D6P3Y2_MAIZE</name>
<proteinExistence type="predicted"/>
<reference evidence="2" key="1">
    <citation type="submission" date="2015-12" db="EMBL/GenBank/DDBJ databases">
        <title>Update maize B73 reference genome by single molecule sequencing technologies.</title>
        <authorList>
            <consortium name="Maize Genome Sequencing Project"/>
            <person name="Ware D."/>
        </authorList>
    </citation>
    <scope>NUCLEOTIDE SEQUENCE</scope>
    <source>
        <tissue evidence="2">Seedling</tissue>
    </source>
</reference>
<feature type="domain" description="Transposase-associated" evidence="1">
    <location>
        <begin position="70"/>
        <end position="143"/>
    </location>
</feature>
<dbReference type="InterPro" id="IPR029480">
    <property type="entry name" value="Transpos_assoc"/>
</dbReference>
<gene>
    <name evidence="2" type="ORF">ZEAMMB73_Zm00001d046597</name>
</gene>
<evidence type="ECO:0000313" key="2">
    <source>
        <dbReference type="EMBL" id="AQL04681.1"/>
    </source>
</evidence>
<sequence length="183" mass="21235">MCGGISVEVRDAGSLMSDPWIFNSSGRARLRGVRRRTWQRGGRECGARFRGGSEEEDWTGLVVDKDEMDRSWVYNSVPFSEPYMLGVEQFMAHVKSRFSAHEKIKCPCRKCLNLIEKSQDEVQKDIEINGISRCYTRWVYHGEGDIDVQEDDDGTLVVGYEYMSWDEITRLHLMMKDKLKMSF</sequence>